<evidence type="ECO:0000259" key="1">
    <source>
        <dbReference type="Pfam" id="PF00857"/>
    </source>
</evidence>
<feature type="domain" description="Isochorismatase-like" evidence="1">
    <location>
        <begin position="20"/>
        <end position="172"/>
    </location>
</feature>
<proteinExistence type="predicted"/>
<protein>
    <submittedName>
        <fullName evidence="2">Hydrolase</fullName>
    </submittedName>
</protein>
<dbReference type="PANTHER" id="PTHR43559">
    <property type="entry name" value="HYDROLASE YCAC-RELATED"/>
    <property type="match status" value="1"/>
</dbReference>
<organism evidence="2 3">
    <name type="scientific">Filimonas zeae</name>
    <dbReference type="NCBI Taxonomy" id="1737353"/>
    <lineage>
        <taxon>Bacteria</taxon>
        <taxon>Pseudomonadati</taxon>
        <taxon>Bacteroidota</taxon>
        <taxon>Chitinophagia</taxon>
        <taxon>Chitinophagales</taxon>
        <taxon>Chitinophagaceae</taxon>
        <taxon>Filimonas</taxon>
    </lineage>
</organism>
<dbReference type="PANTHER" id="PTHR43559:SF2">
    <property type="entry name" value="HOMOLOG OF SLSA IN STM"/>
    <property type="match status" value="1"/>
</dbReference>
<dbReference type="EMBL" id="BMIB01000003">
    <property type="protein sequence ID" value="GGH72410.1"/>
    <property type="molecule type" value="Genomic_DNA"/>
</dbReference>
<keyword evidence="2" id="KW-0378">Hydrolase</keyword>
<dbReference type="Proteomes" id="UP000627292">
    <property type="component" value="Unassembled WGS sequence"/>
</dbReference>
<dbReference type="GO" id="GO:0016787">
    <property type="term" value="F:hydrolase activity"/>
    <property type="evidence" value="ECO:0007669"/>
    <property type="project" value="UniProtKB-KW"/>
</dbReference>
<sequence length="219" mass="23631">MSKIQSQPNSLVNLANPADTAFLFIDHQAGFLQTITHISLAELRKNVSTLAKLAHTIQAPAIVTGIDPSGASGPVMPEILREAPKAIFIERDFEINVWDNEAFVKAVKATGKRTLVISGIWTSVCATFPALSALDDGYTVYAVADACGDITLQAHEAAVLRWQQAGIIPVSVNSIAAEMQQTWNRKDAGTFRDMYAGISPHYQALIESLEGVTADKSCF</sequence>
<name>A0A917IZT5_9BACT</name>
<dbReference type="InterPro" id="IPR036380">
    <property type="entry name" value="Isochorismatase-like_sf"/>
</dbReference>
<accession>A0A917IZT5</accession>
<dbReference type="InterPro" id="IPR000868">
    <property type="entry name" value="Isochorismatase-like_dom"/>
</dbReference>
<evidence type="ECO:0000313" key="2">
    <source>
        <dbReference type="EMBL" id="GGH72410.1"/>
    </source>
</evidence>
<dbReference type="SUPFAM" id="SSF52499">
    <property type="entry name" value="Isochorismatase-like hydrolases"/>
    <property type="match status" value="1"/>
</dbReference>
<dbReference type="RefSeq" id="WP_188954175.1">
    <property type="nucleotide sequence ID" value="NZ_BMIB01000003.1"/>
</dbReference>
<reference evidence="2" key="1">
    <citation type="journal article" date="2014" name="Int. J. Syst. Evol. Microbiol.">
        <title>Complete genome sequence of Corynebacterium casei LMG S-19264T (=DSM 44701T), isolated from a smear-ripened cheese.</title>
        <authorList>
            <consortium name="US DOE Joint Genome Institute (JGI-PGF)"/>
            <person name="Walter F."/>
            <person name="Albersmeier A."/>
            <person name="Kalinowski J."/>
            <person name="Ruckert C."/>
        </authorList>
    </citation>
    <scope>NUCLEOTIDE SEQUENCE</scope>
    <source>
        <strain evidence="2">CGMCC 1.15290</strain>
    </source>
</reference>
<dbReference type="InterPro" id="IPR053152">
    <property type="entry name" value="Hydrolase_YcaC-like"/>
</dbReference>
<dbReference type="Gene3D" id="3.40.50.850">
    <property type="entry name" value="Isochorismatase-like"/>
    <property type="match status" value="1"/>
</dbReference>
<evidence type="ECO:0000313" key="3">
    <source>
        <dbReference type="Proteomes" id="UP000627292"/>
    </source>
</evidence>
<dbReference type="Pfam" id="PF00857">
    <property type="entry name" value="Isochorismatase"/>
    <property type="match status" value="1"/>
</dbReference>
<comment type="caution">
    <text evidence="2">The sequence shown here is derived from an EMBL/GenBank/DDBJ whole genome shotgun (WGS) entry which is preliminary data.</text>
</comment>
<gene>
    <name evidence="2" type="ORF">GCM10011379_32800</name>
</gene>
<dbReference type="AlphaFoldDB" id="A0A917IZT5"/>
<keyword evidence="3" id="KW-1185">Reference proteome</keyword>
<reference evidence="2" key="2">
    <citation type="submission" date="2020-09" db="EMBL/GenBank/DDBJ databases">
        <authorList>
            <person name="Sun Q."/>
            <person name="Zhou Y."/>
        </authorList>
    </citation>
    <scope>NUCLEOTIDE SEQUENCE</scope>
    <source>
        <strain evidence="2">CGMCC 1.15290</strain>
    </source>
</reference>